<dbReference type="CDD" id="cd03390">
    <property type="entry name" value="PAP2_containing_1_like"/>
    <property type="match status" value="1"/>
</dbReference>
<evidence type="ECO:0000256" key="5">
    <source>
        <dbReference type="ARBA" id="ARBA00023136"/>
    </source>
</evidence>
<feature type="transmembrane region" description="Helical" evidence="6">
    <location>
        <begin position="12"/>
        <end position="30"/>
    </location>
</feature>
<dbReference type="PANTHER" id="PTHR10165:SF155">
    <property type="entry name" value="LIPID PHOSPHATE PHOSPHATASE 1"/>
    <property type="match status" value="1"/>
</dbReference>
<evidence type="ECO:0000259" key="7">
    <source>
        <dbReference type="SMART" id="SM00014"/>
    </source>
</evidence>
<evidence type="ECO:0000256" key="1">
    <source>
        <dbReference type="ARBA" id="ARBA00004141"/>
    </source>
</evidence>
<dbReference type="SUPFAM" id="SSF48317">
    <property type="entry name" value="Acid phosphatase/Vanadium-dependent haloperoxidase"/>
    <property type="match status" value="1"/>
</dbReference>
<dbReference type="FunCoup" id="H2AUK4">
    <property type="interactions" value="82"/>
</dbReference>
<dbReference type="GO" id="GO:0016020">
    <property type="term" value="C:membrane"/>
    <property type="evidence" value="ECO:0007669"/>
    <property type="project" value="UniProtKB-SubCell"/>
</dbReference>
<feature type="transmembrane region" description="Helical" evidence="6">
    <location>
        <begin position="66"/>
        <end position="88"/>
    </location>
</feature>
<evidence type="ECO:0000313" key="8">
    <source>
        <dbReference type="EMBL" id="CCF58054.1"/>
    </source>
</evidence>
<feature type="transmembrane region" description="Helical" evidence="6">
    <location>
        <begin position="109"/>
        <end position="127"/>
    </location>
</feature>
<comment type="subcellular location">
    <subcellularLocation>
        <location evidence="1">Membrane</location>
        <topology evidence="1">Multi-pass membrane protein</topology>
    </subcellularLocation>
</comment>
<sequence length="271" mass="30825">MLSNALQAYCRLYLVQYITLLFAALFFVYSEFGLVPRWKNIKFRLNDPSISKTYTEDEVVSGTECILLSLIISSAVVSWYCVVNKSAIRKLHGGWLHYKPEWISKEFHFYHTSLLCLGLILAINGAITNALKLLIGNTRPDFIARCQPANVNLNENDDTFLTLQSCQQSDKAILYEGLKSTPSGHSSFISCGLGFAFIWQCTYITGSFYKHLWCPVLALIVMISRITDHRHHWYDVLSGFTLGLSVIYVCWKWIFHPKVSTTYSLPGPISV</sequence>
<dbReference type="Gene3D" id="1.20.144.10">
    <property type="entry name" value="Phosphatidic acid phosphatase type 2/haloperoxidase"/>
    <property type="match status" value="1"/>
</dbReference>
<dbReference type="PANTHER" id="PTHR10165">
    <property type="entry name" value="LIPID PHOSPHATE PHOSPHATASE"/>
    <property type="match status" value="1"/>
</dbReference>
<gene>
    <name evidence="8" type="primary">KAFR0D04060</name>
    <name evidence="8" type="ORF">KAFR_0D04060</name>
</gene>
<dbReference type="Proteomes" id="UP000005220">
    <property type="component" value="Chromosome 4"/>
</dbReference>
<dbReference type="EMBL" id="HE650824">
    <property type="protein sequence ID" value="CCF58054.1"/>
    <property type="molecule type" value="Genomic_DNA"/>
</dbReference>
<dbReference type="OrthoDB" id="10030083at2759"/>
<evidence type="ECO:0000256" key="6">
    <source>
        <dbReference type="SAM" id="Phobius"/>
    </source>
</evidence>
<feature type="transmembrane region" description="Helical" evidence="6">
    <location>
        <begin position="233"/>
        <end position="251"/>
    </location>
</feature>
<protein>
    <recommendedName>
        <fullName evidence="7">Phosphatidic acid phosphatase type 2/haloperoxidase domain-containing protein</fullName>
    </recommendedName>
</protein>
<dbReference type="InterPro" id="IPR043216">
    <property type="entry name" value="PAP-like"/>
</dbReference>
<keyword evidence="3 6" id="KW-0812">Transmembrane</keyword>
<accession>H2AUK4</accession>
<evidence type="ECO:0000256" key="3">
    <source>
        <dbReference type="ARBA" id="ARBA00022692"/>
    </source>
</evidence>
<dbReference type="RefSeq" id="XP_003957189.1">
    <property type="nucleotide sequence ID" value="XM_003957140.1"/>
</dbReference>
<keyword evidence="9" id="KW-1185">Reference proteome</keyword>
<reference evidence="8 9" key="1">
    <citation type="journal article" date="2011" name="Proc. Natl. Acad. Sci. U.S.A.">
        <title>Evolutionary erosion of yeast sex chromosomes by mating-type switching accidents.</title>
        <authorList>
            <person name="Gordon J.L."/>
            <person name="Armisen D."/>
            <person name="Proux-Wera E."/>
            <person name="Oheigeartaigh S.S."/>
            <person name="Byrne K.P."/>
            <person name="Wolfe K.H."/>
        </authorList>
    </citation>
    <scope>NUCLEOTIDE SEQUENCE [LARGE SCALE GENOMIC DNA]</scope>
    <source>
        <strain evidence="9">ATCC 22294 / BCRC 22015 / CBS 2517 / CECT 1963 / NBRC 1671 / NRRL Y-8276</strain>
    </source>
</reference>
<dbReference type="GO" id="GO:0008195">
    <property type="term" value="F:phosphatidate phosphatase activity"/>
    <property type="evidence" value="ECO:0007669"/>
    <property type="project" value="EnsemblFungi"/>
</dbReference>
<keyword evidence="5 6" id="KW-0472">Membrane</keyword>
<evidence type="ECO:0000313" key="9">
    <source>
        <dbReference type="Proteomes" id="UP000005220"/>
    </source>
</evidence>
<dbReference type="Pfam" id="PF01569">
    <property type="entry name" value="PAP2"/>
    <property type="match status" value="1"/>
</dbReference>
<evidence type="ECO:0000256" key="2">
    <source>
        <dbReference type="ARBA" id="ARBA00008816"/>
    </source>
</evidence>
<dbReference type="KEGG" id="kaf:KAFR_0D04060"/>
<proteinExistence type="inferred from homology"/>
<dbReference type="AlphaFoldDB" id="H2AUK4"/>
<dbReference type="eggNOG" id="KOG3030">
    <property type="taxonomic scope" value="Eukaryota"/>
</dbReference>
<dbReference type="SMART" id="SM00014">
    <property type="entry name" value="acidPPc"/>
    <property type="match status" value="1"/>
</dbReference>
<dbReference type="GO" id="GO:0046839">
    <property type="term" value="P:phospholipid dephosphorylation"/>
    <property type="evidence" value="ECO:0007669"/>
    <property type="project" value="TreeGrafter"/>
</dbReference>
<dbReference type="HOGENOM" id="CLU_021458_4_0_1"/>
<evidence type="ECO:0000256" key="4">
    <source>
        <dbReference type="ARBA" id="ARBA00022989"/>
    </source>
</evidence>
<organism evidence="8 9">
    <name type="scientific">Kazachstania africana (strain ATCC 22294 / BCRC 22015 / CBS 2517 / CECT 1963 / NBRC 1671 / NRRL Y-8276)</name>
    <name type="common">Yeast</name>
    <name type="synonym">Kluyveromyces africanus</name>
    <dbReference type="NCBI Taxonomy" id="1071382"/>
    <lineage>
        <taxon>Eukaryota</taxon>
        <taxon>Fungi</taxon>
        <taxon>Dikarya</taxon>
        <taxon>Ascomycota</taxon>
        <taxon>Saccharomycotina</taxon>
        <taxon>Saccharomycetes</taxon>
        <taxon>Saccharomycetales</taxon>
        <taxon>Saccharomycetaceae</taxon>
        <taxon>Kazachstania</taxon>
    </lineage>
</organism>
<keyword evidence="4 6" id="KW-1133">Transmembrane helix</keyword>
<comment type="similarity">
    <text evidence="2">Belongs to the PA-phosphatase related phosphoesterase family.</text>
</comment>
<dbReference type="InParanoid" id="H2AUK4"/>
<dbReference type="GeneID" id="13882378"/>
<dbReference type="STRING" id="1071382.H2AUK4"/>
<name>H2AUK4_KAZAF</name>
<dbReference type="InterPro" id="IPR036938">
    <property type="entry name" value="PAP2/HPO_sf"/>
</dbReference>
<dbReference type="GO" id="GO:0006644">
    <property type="term" value="P:phospholipid metabolic process"/>
    <property type="evidence" value="ECO:0007669"/>
    <property type="project" value="EnsemblFungi"/>
</dbReference>
<feature type="domain" description="Phosphatidic acid phosphatase type 2/haloperoxidase" evidence="7">
    <location>
        <begin position="114"/>
        <end position="251"/>
    </location>
</feature>
<feature type="transmembrane region" description="Helical" evidence="6">
    <location>
        <begin position="211"/>
        <end position="227"/>
    </location>
</feature>
<dbReference type="InterPro" id="IPR000326">
    <property type="entry name" value="PAP2/HPO"/>
</dbReference>